<name>A0ACC3M9I0_9PEZI</name>
<protein>
    <submittedName>
        <fullName evidence="1">P23 chaperone protein wos2</fullName>
    </submittedName>
</protein>
<organism evidence="1 2">
    <name type="scientific">Vermiconidia calcicola</name>
    <dbReference type="NCBI Taxonomy" id="1690605"/>
    <lineage>
        <taxon>Eukaryota</taxon>
        <taxon>Fungi</taxon>
        <taxon>Dikarya</taxon>
        <taxon>Ascomycota</taxon>
        <taxon>Pezizomycotina</taxon>
        <taxon>Dothideomycetes</taxon>
        <taxon>Dothideomycetidae</taxon>
        <taxon>Mycosphaerellales</taxon>
        <taxon>Extremaceae</taxon>
        <taxon>Vermiconidia</taxon>
    </lineage>
</organism>
<evidence type="ECO:0000313" key="1">
    <source>
        <dbReference type="EMBL" id="KAK3680687.1"/>
    </source>
</evidence>
<accession>A0ACC3M9I0</accession>
<comment type="caution">
    <text evidence="1">The sequence shown here is derived from an EMBL/GenBank/DDBJ whole genome shotgun (WGS) entry which is preliminary data.</text>
</comment>
<sequence>MTQIQPTDTTDMKEMEALHGKLITPEVTWAQRSSASDKERNHVFLTISVPDVSKDKIKLDMQPDSLTFQGYSETKKATYAVKLEFYAEIDPSASKINHTPRDVEMVLQKKDLDEAFWPRLLKDKAKVHFLKTDFDKWVDEDEQDVAPEDDDYMSRMGGMGGAGGGMGGDGGFGGIDFSKLGGAGGMGGMPDMGDMGGMMGGAGDDDEMDDDDADEEMPALEGGDDDDAKEGAGAKPAEGSSKKIEEVE</sequence>
<gene>
    <name evidence="1" type="primary">wos2_2</name>
    <name evidence="1" type="ORF">LTR37_021114</name>
</gene>
<proteinExistence type="predicted"/>
<keyword evidence="2" id="KW-1185">Reference proteome</keyword>
<dbReference type="EMBL" id="JAUTXU010000433">
    <property type="protein sequence ID" value="KAK3680687.1"/>
    <property type="molecule type" value="Genomic_DNA"/>
</dbReference>
<dbReference type="Proteomes" id="UP001281147">
    <property type="component" value="Unassembled WGS sequence"/>
</dbReference>
<reference evidence="1" key="1">
    <citation type="submission" date="2023-07" db="EMBL/GenBank/DDBJ databases">
        <title>Black Yeasts Isolated from many extreme environments.</title>
        <authorList>
            <person name="Coleine C."/>
            <person name="Stajich J.E."/>
            <person name="Selbmann L."/>
        </authorList>
    </citation>
    <scope>NUCLEOTIDE SEQUENCE</scope>
    <source>
        <strain evidence="1">CCFEE 5714</strain>
    </source>
</reference>
<evidence type="ECO:0000313" key="2">
    <source>
        <dbReference type="Proteomes" id="UP001281147"/>
    </source>
</evidence>